<protein>
    <submittedName>
        <fullName evidence="1">Uncharacterized protein</fullName>
    </submittedName>
</protein>
<dbReference type="AlphaFoldDB" id="A0A1Q9AQG4"/>
<proteinExistence type="predicted"/>
<accession>A0A1Q9AQG4</accession>
<name>A0A1Q9AQG4_9HYPH</name>
<dbReference type="EMBL" id="MKIO01000012">
    <property type="protein sequence ID" value="OLP57652.1"/>
    <property type="molecule type" value="Genomic_DNA"/>
</dbReference>
<evidence type="ECO:0000313" key="2">
    <source>
        <dbReference type="Proteomes" id="UP000186143"/>
    </source>
</evidence>
<dbReference type="OrthoDB" id="8099442at2"/>
<organism evidence="1 2">
    <name type="scientific">Xaviernesmea rhizosphaerae</name>
    <dbReference type="NCBI Taxonomy" id="1672749"/>
    <lineage>
        <taxon>Bacteria</taxon>
        <taxon>Pseudomonadati</taxon>
        <taxon>Pseudomonadota</taxon>
        <taxon>Alphaproteobacteria</taxon>
        <taxon>Hyphomicrobiales</taxon>
        <taxon>Rhizobiaceae</taxon>
        <taxon>Rhizobium/Agrobacterium group</taxon>
        <taxon>Xaviernesmea</taxon>
    </lineage>
</organism>
<comment type="caution">
    <text evidence="1">The sequence shown here is derived from an EMBL/GenBank/DDBJ whole genome shotgun (WGS) entry which is preliminary data.</text>
</comment>
<evidence type="ECO:0000313" key="1">
    <source>
        <dbReference type="EMBL" id="OLP57652.1"/>
    </source>
</evidence>
<reference evidence="1 2" key="1">
    <citation type="submission" date="2016-09" db="EMBL/GenBank/DDBJ databases">
        <title>Rhizobium sp. nov., a novel species isolated from the rice rhizosphere.</title>
        <authorList>
            <person name="Zhao J."/>
            <person name="Zhang X."/>
        </authorList>
    </citation>
    <scope>NUCLEOTIDE SEQUENCE [LARGE SCALE GENOMIC DNA]</scope>
    <source>
        <strain evidence="1 2">MH17</strain>
    </source>
</reference>
<gene>
    <name evidence="1" type="ORF">BJF92_04940</name>
</gene>
<dbReference type="RefSeq" id="WP_075632811.1">
    <property type="nucleotide sequence ID" value="NZ_MKIO01000012.1"/>
</dbReference>
<dbReference type="Proteomes" id="UP000186143">
    <property type="component" value="Unassembled WGS sequence"/>
</dbReference>
<dbReference type="STRING" id="1672749.BJF92_04940"/>
<sequence>MKNNTKASALASAASAFYVANSIAEDVKPELEEAAKLFIGARRRSTEEAFECGGRFEKLALLLPEGTLEKWAVECCGYTARHVRTQRAVHRNLAPYKAVLIELAVGPTVLGKLSAATPEQIEQAIGFASTHDRLRVQDVTAIMSGSKQDLEEKPELDPYDVGGPAGLKAIIAIKVRDGMKSFVGHIEEIRAHVLEALPKHNIVKKDLAAKTHLTARLAHRELQSLIQFVTPHPNDKHDTTVTVLPEKSGWEKVSRLLYKMGSETSWPDKAELRTWLETEVVPLLNWAAPEKGEATRPEVKADVAKGVVASAKVVADASAPAKTSASPKAKALSRPSLEENLATLTDGFAAIMTGDFKVPASDDDAIPSVAEALAKPEKRFQRPAFMDKIKRTSPPTTAA</sequence>